<gene>
    <name evidence="1" type="ORF">PENANT_c002G07610</name>
</gene>
<comment type="caution">
    <text evidence="1">The sequence shown here is derived from an EMBL/GenBank/DDBJ whole genome shotgun (WGS) entry which is preliminary data.</text>
</comment>
<dbReference type="EMBL" id="MDYN01000002">
    <property type="protein sequence ID" value="OQD89471.1"/>
    <property type="molecule type" value="Genomic_DNA"/>
</dbReference>
<keyword evidence="2" id="KW-1185">Reference proteome</keyword>
<accession>A0A1V6QJU0</accession>
<dbReference type="AlphaFoldDB" id="A0A1V6QJU0"/>
<evidence type="ECO:0000313" key="2">
    <source>
        <dbReference type="Proteomes" id="UP000191672"/>
    </source>
</evidence>
<organism evidence="1 2">
    <name type="scientific">Penicillium antarcticum</name>
    <dbReference type="NCBI Taxonomy" id="416450"/>
    <lineage>
        <taxon>Eukaryota</taxon>
        <taxon>Fungi</taxon>
        <taxon>Dikarya</taxon>
        <taxon>Ascomycota</taxon>
        <taxon>Pezizomycotina</taxon>
        <taxon>Eurotiomycetes</taxon>
        <taxon>Eurotiomycetidae</taxon>
        <taxon>Eurotiales</taxon>
        <taxon>Aspergillaceae</taxon>
        <taxon>Penicillium</taxon>
    </lineage>
</organism>
<dbReference type="Proteomes" id="UP000191672">
    <property type="component" value="Unassembled WGS sequence"/>
</dbReference>
<evidence type="ECO:0000313" key="1">
    <source>
        <dbReference type="EMBL" id="OQD89471.1"/>
    </source>
</evidence>
<proteinExistence type="predicted"/>
<sequence length="158" mass="18355">MSVSQAFHQTFLNAADSTVCFNAFQSIVQSQPKIEFDNIRSFLTDREFSLRVIQVYKPTNIGRIYQLEGVEDTNGLKAVNLGLGKLYQHARCFELTELISLITLKLQDLWNTYPDLFHLRPLLEITVLIFPGEYDESNHDPLQTWMLRFFAETYDLLT</sequence>
<reference evidence="2" key="1">
    <citation type="journal article" date="2017" name="Nat. Microbiol.">
        <title>Global analysis of biosynthetic gene clusters reveals vast potential of secondary metabolite production in Penicillium species.</title>
        <authorList>
            <person name="Nielsen J.C."/>
            <person name="Grijseels S."/>
            <person name="Prigent S."/>
            <person name="Ji B."/>
            <person name="Dainat J."/>
            <person name="Nielsen K.F."/>
            <person name="Frisvad J.C."/>
            <person name="Workman M."/>
            <person name="Nielsen J."/>
        </authorList>
    </citation>
    <scope>NUCLEOTIDE SEQUENCE [LARGE SCALE GENOMIC DNA]</scope>
    <source>
        <strain evidence="2">IBT 31811</strain>
    </source>
</reference>
<name>A0A1V6QJU0_9EURO</name>
<protein>
    <submittedName>
        <fullName evidence="1">Uncharacterized protein</fullName>
    </submittedName>
</protein>